<evidence type="ECO:0000313" key="2">
    <source>
        <dbReference type="Proteomes" id="UP000737171"/>
    </source>
</evidence>
<evidence type="ECO:0000313" key="1">
    <source>
        <dbReference type="EMBL" id="NRF67240.1"/>
    </source>
</evidence>
<dbReference type="EMBL" id="JABRWJ010000003">
    <property type="protein sequence ID" value="NRF67240.1"/>
    <property type="molecule type" value="Genomic_DNA"/>
</dbReference>
<comment type="caution">
    <text evidence="1">The sequence shown here is derived from an EMBL/GenBank/DDBJ whole genome shotgun (WGS) entry which is preliminary data.</text>
</comment>
<dbReference type="RefSeq" id="WP_173122369.1">
    <property type="nucleotide sequence ID" value="NZ_JABRWJ010000003.1"/>
</dbReference>
<reference evidence="1 2" key="1">
    <citation type="submission" date="2020-05" db="EMBL/GenBank/DDBJ databases">
        <title>Aquincola sp. isolate from soil.</title>
        <authorList>
            <person name="Han J."/>
            <person name="Kim D.-U."/>
        </authorList>
    </citation>
    <scope>NUCLEOTIDE SEQUENCE [LARGE SCALE GENOMIC DNA]</scope>
    <source>
        <strain evidence="1 2">S2</strain>
    </source>
</reference>
<organism evidence="1 2">
    <name type="scientific">Pseudaquabacterium terrae</name>
    <dbReference type="NCBI Taxonomy" id="2732868"/>
    <lineage>
        <taxon>Bacteria</taxon>
        <taxon>Pseudomonadati</taxon>
        <taxon>Pseudomonadota</taxon>
        <taxon>Betaproteobacteria</taxon>
        <taxon>Burkholderiales</taxon>
        <taxon>Sphaerotilaceae</taxon>
        <taxon>Pseudaquabacterium</taxon>
    </lineage>
</organism>
<dbReference type="Proteomes" id="UP000737171">
    <property type="component" value="Unassembled WGS sequence"/>
</dbReference>
<keyword evidence="2" id="KW-1185">Reference proteome</keyword>
<proteinExistence type="predicted"/>
<gene>
    <name evidence="1" type="ORF">HLB44_09620</name>
</gene>
<name>A0ABX2EF72_9BURK</name>
<accession>A0ABX2EF72</accession>
<protein>
    <submittedName>
        <fullName evidence="1">Uncharacterized protein</fullName>
    </submittedName>
</protein>
<sequence length="77" mass="7825">MIRAADLMPLASTGLRPAPALRDSAETLNPSSWFDGDGLSAATRIGVELGAASRGLSVAQHAERVLAHLCGDPADGA</sequence>